<feature type="chain" id="PRO_5018002538" description="YnfC family lipoprotein" evidence="1">
    <location>
        <begin position="19"/>
        <end position="246"/>
    </location>
</feature>
<name>A0A3L8PSM8_9GAMM</name>
<gene>
    <name evidence="2" type="ORF">D5018_20465</name>
</gene>
<feature type="signal peptide" evidence="1">
    <location>
        <begin position="1"/>
        <end position="18"/>
    </location>
</feature>
<dbReference type="RefSeq" id="WP_133309361.1">
    <property type="nucleotide sequence ID" value="NZ_ML014883.1"/>
</dbReference>
<proteinExistence type="predicted"/>
<reference evidence="2 3" key="1">
    <citation type="submission" date="2018-09" db="EMBL/GenBank/DDBJ databases">
        <title>Phylogeny of the Shewanellaceae, and recommendation for two new genera, Pseudoshewanella and Parashewanella.</title>
        <authorList>
            <person name="Wang G."/>
        </authorList>
    </citation>
    <scope>NUCLEOTIDE SEQUENCE [LARGE SCALE GENOMIC DNA]</scope>
    <source>
        <strain evidence="2 3">C51</strain>
    </source>
</reference>
<evidence type="ECO:0008006" key="4">
    <source>
        <dbReference type="Google" id="ProtNLM"/>
    </source>
</evidence>
<evidence type="ECO:0000256" key="1">
    <source>
        <dbReference type="SAM" id="SignalP"/>
    </source>
</evidence>
<accession>A0A3L8PSM8</accession>
<dbReference type="Proteomes" id="UP000281474">
    <property type="component" value="Unassembled WGS sequence"/>
</dbReference>
<keyword evidence="1" id="KW-0732">Signal</keyword>
<evidence type="ECO:0000313" key="2">
    <source>
        <dbReference type="EMBL" id="RLV57829.1"/>
    </source>
</evidence>
<protein>
    <recommendedName>
        <fullName evidence="4">YnfC family lipoprotein</fullName>
    </recommendedName>
</protein>
<dbReference type="EMBL" id="QZEI01000134">
    <property type="protein sequence ID" value="RLV57829.1"/>
    <property type="molecule type" value="Genomic_DNA"/>
</dbReference>
<comment type="caution">
    <text evidence="2">The sequence shown here is derived from an EMBL/GenBank/DDBJ whole genome shotgun (WGS) entry which is preliminary data.</text>
</comment>
<keyword evidence="3" id="KW-1185">Reference proteome</keyword>
<dbReference type="AlphaFoldDB" id="A0A3L8PSM8"/>
<sequence>MMKRVLLLMTLFSATAFAQSDEQIKSWDATYAQFDPYNQLELTRNQHNQLFDNQGNEYELVGKGCDKVKLFTVNDSQQELKSGVMSYQKITQCKLVRKGTDRPIHLQKESRLSSGQSPIFMTPKWDISKEGRFPDSKHVYYAKGRYILDAELTKYVYPSPAYTPFELSYLTGVAGNPQRHYVSVKQGCIEKVLVGMTDAFTYVNVKPNKDLSGVGQDNALAKYSTNYHNPVCIIADNESHIASYAQ</sequence>
<evidence type="ECO:0000313" key="3">
    <source>
        <dbReference type="Proteomes" id="UP000281474"/>
    </source>
</evidence>
<organism evidence="2 3">
    <name type="scientific">Parashewanella curva</name>
    <dbReference type="NCBI Taxonomy" id="2338552"/>
    <lineage>
        <taxon>Bacteria</taxon>
        <taxon>Pseudomonadati</taxon>
        <taxon>Pseudomonadota</taxon>
        <taxon>Gammaproteobacteria</taxon>
        <taxon>Alteromonadales</taxon>
        <taxon>Shewanellaceae</taxon>
        <taxon>Parashewanella</taxon>
    </lineage>
</organism>